<dbReference type="EMBL" id="PQXM01001378">
    <property type="protein sequence ID" value="TGO56764.1"/>
    <property type="molecule type" value="Genomic_DNA"/>
</dbReference>
<evidence type="ECO:0000313" key="2">
    <source>
        <dbReference type="Proteomes" id="UP000297229"/>
    </source>
</evidence>
<proteinExistence type="predicted"/>
<sequence>MQFVLKAVIMQLVSKAVIMQLILKAVIMQLVLKAVIMQLELNAKCEGGAGHMGRALNIQHRSGTSEWVTSLISLSKPPIGVSNSPNGVVLWDVQADYNASEGII</sequence>
<name>A0A4Z1I7T9_9HELO</name>
<evidence type="ECO:0000313" key="1">
    <source>
        <dbReference type="EMBL" id="TGO56764.1"/>
    </source>
</evidence>
<reference evidence="1 2" key="1">
    <citation type="submission" date="2017-12" db="EMBL/GenBank/DDBJ databases">
        <title>Comparative genomics of Botrytis spp.</title>
        <authorList>
            <person name="Valero-Jimenez C.A."/>
            <person name="Tapia P."/>
            <person name="Veloso J."/>
            <person name="Silva-Moreno E."/>
            <person name="Staats M."/>
            <person name="Valdes J.H."/>
            <person name="Van Kan J.A.L."/>
        </authorList>
    </citation>
    <scope>NUCLEOTIDE SEQUENCE [LARGE SCALE GENOMIC DNA]</scope>
    <source>
        <strain evidence="1 2">Be9601</strain>
    </source>
</reference>
<keyword evidence="2" id="KW-1185">Reference proteome</keyword>
<comment type="caution">
    <text evidence="1">The sequence shown here is derived from an EMBL/GenBank/DDBJ whole genome shotgun (WGS) entry which is preliminary data.</text>
</comment>
<accession>A0A4Z1I7T9</accession>
<dbReference type="Proteomes" id="UP000297229">
    <property type="component" value="Unassembled WGS sequence"/>
</dbReference>
<protein>
    <submittedName>
        <fullName evidence="1">Uncharacterized protein</fullName>
    </submittedName>
</protein>
<dbReference type="AlphaFoldDB" id="A0A4Z1I7T9"/>
<organism evidence="1 2">
    <name type="scientific">Botrytis elliptica</name>
    <dbReference type="NCBI Taxonomy" id="278938"/>
    <lineage>
        <taxon>Eukaryota</taxon>
        <taxon>Fungi</taxon>
        <taxon>Dikarya</taxon>
        <taxon>Ascomycota</taxon>
        <taxon>Pezizomycotina</taxon>
        <taxon>Leotiomycetes</taxon>
        <taxon>Helotiales</taxon>
        <taxon>Sclerotiniaceae</taxon>
        <taxon>Botrytis</taxon>
    </lineage>
</organism>
<gene>
    <name evidence="1" type="ORF">BELL_1380g00010</name>
</gene>